<comment type="caution">
    <text evidence="1">The sequence shown here is derived from an EMBL/GenBank/DDBJ whole genome shotgun (WGS) entry which is preliminary data.</text>
</comment>
<dbReference type="EMBL" id="JAAIUW010000004">
    <property type="protein sequence ID" value="KAF7835908.1"/>
    <property type="molecule type" value="Genomic_DNA"/>
</dbReference>
<evidence type="ECO:0000313" key="2">
    <source>
        <dbReference type="Proteomes" id="UP000634136"/>
    </source>
</evidence>
<organism evidence="1 2">
    <name type="scientific">Senna tora</name>
    <dbReference type="NCBI Taxonomy" id="362788"/>
    <lineage>
        <taxon>Eukaryota</taxon>
        <taxon>Viridiplantae</taxon>
        <taxon>Streptophyta</taxon>
        <taxon>Embryophyta</taxon>
        <taxon>Tracheophyta</taxon>
        <taxon>Spermatophyta</taxon>
        <taxon>Magnoliopsida</taxon>
        <taxon>eudicotyledons</taxon>
        <taxon>Gunneridae</taxon>
        <taxon>Pentapetalae</taxon>
        <taxon>rosids</taxon>
        <taxon>fabids</taxon>
        <taxon>Fabales</taxon>
        <taxon>Fabaceae</taxon>
        <taxon>Caesalpinioideae</taxon>
        <taxon>Cassia clade</taxon>
        <taxon>Senna</taxon>
    </lineage>
</organism>
<reference evidence="1" key="1">
    <citation type="submission" date="2020-09" db="EMBL/GenBank/DDBJ databases">
        <title>Genome-Enabled Discovery of Anthraquinone Biosynthesis in Senna tora.</title>
        <authorList>
            <person name="Kang S.-H."/>
            <person name="Pandey R.P."/>
            <person name="Lee C.-M."/>
            <person name="Sim J.-S."/>
            <person name="Jeong J.-T."/>
            <person name="Choi B.-S."/>
            <person name="Jung M."/>
            <person name="Ginzburg D."/>
            <person name="Zhao K."/>
            <person name="Won S.Y."/>
            <person name="Oh T.-J."/>
            <person name="Yu Y."/>
            <person name="Kim N.-H."/>
            <person name="Lee O.R."/>
            <person name="Lee T.-H."/>
            <person name="Bashyal P."/>
            <person name="Kim T.-S."/>
            <person name="Lee W.-H."/>
            <person name="Kawkins C."/>
            <person name="Kim C.-K."/>
            <person name="Kim J.S."/>
            <person name="Ahn B.O."/>
            <person name="Rhee S.Y."/>
            <person name="Sohng J.K."/>
        </authorList>
    </citation>
    <scope>NUCLEOTIDE SEQUENCE</scope>
    <source>
        <tissue evidence="1">Leaf</tissue>
    </source>
</reference>
<keyword evidence="2" id="KW-1185">Reference proteome</keyword>
<name>A0A834X0I1_9FABA</name>
<proteinExistence type="predicted"/>
<sequence length="23" mass="2627">MEVDHKPTGVEEEWAIKCTIITP</sequence>
<dbReference type="AlphaFoldDB" id="A0A834X0I1"/>
<protein>
    <submittedName>
        <fullName evidence="1">Uncharacterized protein</fullName>
    </submittedName>
</protein>
<evidence type="ECO:0000313" key="1">
    <source>
        <dbReference type="EMBL" id="KAF7835908.1"/>
    </source>
</evidence>
<gene>
    <name evidence="1" type="ORF">G2W53_010767</name>
</gene>
<accession>A0A834X0I1</accession>
<dbReference type="Proteomes" id="UP000634136">
    <property type="component" value="Unassembled WGS sequence"/>
</dbReference>